<dbReference type="Gene3D" id="3.40.640.10">
    <property type="entry name" value="Type I PLP-dependent aspartate aminotransferase-like (Major domain)"/>
    <property type="match status" value="1"/>
</dbReference>
<organism evidence="8 9">
    <name type="scientific">Hyphomonas adhaerens MHS-3</name>
    <dbReference type="NCBI Taxonomy" id="1280949"/>
    <lineage>
        <taxon>Bacteria</taxon>
        <taxon>Pseudomonadati</taxon>
        <taxon>Pseudomonadota</taxon>
        <taxon>Alphaproteobacteria</taxon>
        <taxon>Hyphomonadales</taxon>
        <taxon>Hyphomonadaceae</taxon>
        <taxon>Hyphomonas</taxon>
    </lineage>
</organism>
<keyword evidence="5 7" id="KW-0456">Lyase</keyword>
<dbReference type="InterPro" id="IPR010977">
    <property type="entry name" value="Aromatic_deC"/>
</dbReference>
<dbReference type="InterPro" id="IPR015424">
    <property type="entry name" value="PyrdxlP-dep_Trfase"/>
</dbReference>
<dbReference type="InterPro" id="IPR015422">
    <property type="entry name" value="PyrdxlP-dep_Trfase_small"/>
</dbReference>
<dbReference type="GO" id="GO:0019752">
    <property type="term" value="P:carboxylic acid metabolic process"/>
    <property type="evidence" value="ECO:0007669"/>
    <property type="project" value="InterPro"/>
</dbReference>
<dbReference type="GO" id="GO:0030170">
    <property type="term" value="F:pyridoxal phosphate binding"/>
    <property type="evidence" value="ECO:0007669"/>
    <property type="project" value="InterPro"/>
</dbReference>
<keyword evidence="4 6" id="KW-0663">Pyridoxal phosphate</keyword>
<comment type="similarity">
    <text evidence="2 7">Belongs to the group II decarboxylase family.</text>
</comment>
<evidence type="ECO:0000256" key="7">
    <source>
        <dbReference type="RuleBase" id="RU000382"/>
    </source>
</evidence>
<gene>
    <name evidence="8" type="ORF">HAD_03585</name>
</gene>
<dbReference type="PATRIC" id="fig|1280949.3.peg.734"/>
<comment type="caution">
    <text evidence="8">The sequence shown here is derived from an EMBL/GenBank/DDBJ whole genome shotgun (WGS) entry which is preliminary data.</text>
</comment>
<dbReference type="GO" id="GO:0016831">
    <property type="term" value="F:carboxy-lyase activity"/>
    <property type="evidence" value="ECO:0007669"/>
    <property type="project" value="UniProtKB-KW"/>
</dbReference>
<dbReference type="Proteomes" id="UP000027446">
    <property type="component" value="Unassembled WGS sequence"/>
</dbReference>
<name>A0A069E3K4_9PROT</name>
<dbReference type="PANTHER" id="PTHR11999:SF70">
    <property type="entry name" value="MIP05841P"/>
    <property type="match status" value="1"/>
</dbReference>
<keyword evidence="3" id="KW-0210">Decarboxylase</keyword>
<dbReference type="OrthoDB" id="9803665at2"/>
<protein>
    <submittedName>
        <fullName evidence="8">PLP-dependent enzyme, glutamate decarboxylase</fullName>
    </submittedName>
</protein>
<evidence type="ECO:0000313" key="9">
    <source>
        <dbReference type="Proteomes" id="UP000027446"/>
    </source>
</evidence>
<sequence>MSDPFERARHHARKWLENLDTGPAGAQAGAAELRAAFEAPLPETGRDAGEIIDALAAKATPGLNANAGGRFFAWVMAGSLPSATAADWLVSAWDQNVGLFSVAPAAAMIEEITGEWLKDLFDLPRDASFAFTTGCQMAHVTALAAARHRVLAHAGWNVEEEGLFGAPAIRVLTSRNRHGSIDSAIRYLGIGQSNIVDVDTGPMGDMQLDDLEQKLSHYDGPIILCLNAADLNVGTFDDFAALIPVARAAGAWVHVDGAFGLFARVSERLRSLTEGIELADSWATDGHKWLNVPYDCGIAFVRDAEAHRAAMALGAAYLSPSREARDPNDWNLELSRRARAIPVYAALQELGRQGVADLIDRCCEHCHALVSGIGALSVPGASAKALNDPVLNQGLVRFERAGASKEENDAFTDDIIARVNASGEAFFSGTTWNGRRAMRVSVVSWRTNDADVAHSIAAVQTCLTGALAGT</sequence>
<evidence type="ECO:0000256" key="5">
    <source>
        <dbReference type="ARBA" id="ARBA00023239"/>
    </source>
</evidence>
<dbReference type="eggNOG" id="COG0076">
    <property type="taxonomic scope" value="Bacteria"/>
</dbReference>
<dbReference type="PANTHER" id="PTHR11999">
    <property type="entry name" value="GROUP II PYRIDOXAL-5-PHOSPHATE DECARBOXYLASE"/>
    <property type="match status" value="1"/>
</dbReference>
<evidence type="ECO:0000256" key="6">
    <source>
        <dbReference type="PIRSR" id="PIRSR602129-50"/>
    </source>
</evidence>
<dbReference type="AlphaFoldDB" id="A0A069E3K4"/>
<dbReference type="SUPFAM" id="SSF53383">
    <property type="entry name" value="PLP-dependent transferases"/>
    <property type="match status" value="1"/>
</dbReference>
<evidence type="ECO:0000313" key="8">
    <source>
        <dbReference type="EMBL" id="KCZ84730.1"/>
    </source>
</evidence>
<proteinExistence type="inferred from homology"/>
<evidence type="ECO:0000256" key="2">
    <source>
        <dbReference type="ARBA" id="ARBA00009533"/>
    </source>
</evidence>
<dbReference type="EMBL" id="ARYH01000001">
    <property type="protein sequence ID" value="KCZ84730.1"/>
    <property type="molecule type" value="Genomic_DNA"/>
</dbReference>
<reference evidence="8 9" key="1">
    <citation type="journal article" date="2014" name="Antonie Van Leeuwenhoek">
        <title>Hyphomonas beringensis sp. nov. and Hyphomonas chukchiensis sp. nov., isolated from surface seawater of the Bering Sea and Chukchi Sea.</title>
        <authorList>
            <person name="Li C."/>
            <person name="Lai Q."/>
            <person name="Li G."/>
            <person name="Dong C."/>
            <person name="Wang J."/>
            <person name="Liao Y."/>
            <person name="Shao Z."/>
        </authorList>
    </citation>
    <scope>NUCLEOTIDE SEQUENCE [LARGE SCALE GENOMIC DNA]</scope>
    <source>
        <strain evidence="8 9">MHS-3</strain>
    </source>
</reference>
<comment type="cofactor">
    <cofactor evidence="1 6 7">
        <name>pyridoxal 5'-phosphate</name>
        <dbReference type="ChEBI" id="CHEBI:597326"/>
    </cofactor>
</comment>
<dbReference type="STRING" id="1280949.HAD_03585"/>
<evidence type="ECO:0000256" key="3">
    <source>
        <dbReference type="ARBA" id="ARBA00022793"/>
    </source>
</evidence>
<evidence type="ECO:0000256" key="1">
    <source>
        <dbReference type="ARBA" id="ARBA00001933"/>
    </source>
</evidence>
<evidence type="ECO:0000256" key="4">
    <source>
        <dbReference type="ARBA" id="ARBA00022898"/>
    </source>
</evidence>
<dbReference type="InterPro" id="IPR002129">
    <property type="entry name" value="PyrdxlP-dep_de-COase"/>
</dbReference>
<dbReference type="RefSeq" id="WP_035569471.1">
    <property type="nucleotide sequence ID" value="NZ_ARYH01000001.1"/>
</dbReference>
<dbReference type="Gene3D" id="3.90.1150.10">
    <property type="entry name" value="Aspartate Aminotransferase, domain 1"/>
    <property type="match status" value="1"/>
</dbReference>
<dbReference type="Pfam" id="PF00282">
    <property type="entry name" value="Pyridoxal_deC"/>
    <property type="match status" value="1"/>
</dbReference>
<accession>A0A069E3K4</accession>
<keyword evidence="9" id="KW-1185">Reference proteome</keyword>
<dbReference type="InterPro" id="IPR015421">
    <property type="entry name" value="PyrdxlP-dep_Trfase_major"/>
</dbReference>
<feature type="modified residue" description="N6-(pyridoxal phosphate)lysine" evidence="6">
    <location>
        <position position="288"/>
    </location>
</feature>